<evidence type="ECO:0000259" key="1">
    <source>
        <dbReference type="Pfam" id="PF01261"/>
    </source>
</evidence>
<dbReference type="EMBL" id="JRYO01000251">
    <property type="protein sequence ID" value="KHE90629.1"/>
    <property type="molecule type" value="Genomic_DNA"/>
</dbReference>
<sequence>MDFHLKLGLKLWSSNTFYIKPALELHLRGVFDYVELYVDPGSGKNLPGKWKKSGLPFCLHVPHAYSGFNLSQRKCQSENLSLLKEVEFYRLALEPEFVIFHPGIQGSIDETVRQIHDMKKVFPDIFNLAIIENKPKIGLKGEICVGASPGEIEQIIEETDLGFCLDIGHAICYAAWAQIGWGNVVDQFMKLGPKVYHLSDGNMNSHKDLHLHYGDGDYELSKIIKLIPSDVYVSVETDKDPELHLNDFERDVNYLKNLSEMSV</sequence>
<dbReference type="Proteomes" id="UP000030652">
    <property type="component" value="Unassembled WGS sequence"/>
</dbReference>
<keyword evidence="2" id="KW-0255">Endonuclease</keyword>
<feature type="domain" description="Xylose isomerase-like TIM barrel" evidence="1">
    <location>
        <begin position="49"/>
        <end position="256"/>
    </location>
</feature>
<dbReference type="Pfam" id="PF01261">
    <property type="entry name" value="AP_endonuc_2"/>
    <property type="match status" value="1"/>
</dbReference>
<gene>
    <name evidence="2" type="primary">nfo</name>
    <name evidence="2" type="ORF">SCABRO_03637</name>
</gene>
<name>A0A0B0ED64_9BACT</name>
<organism evidence="2 3">
    <name type="scientific">Candidatus Scalindua brodae</name>
    <dbReference type="NCBI Taxonomy" id="237368"/>
    <lineage>
        <taxon>Bacteria</taxon>
        <taxon>Pseudomonadati</taxon>
        <taxon>Planctomycetota</taxon>
        <taxon>Candidatus Brocadiia</taxon>
        <taxon>Candidatus Brocadiales</taxon>
        <taxon>Candidatus Scalinduaceae</taxon>
        <taxon>Candidatus Scalindua</taxon>
    </lineage>
</organism>
<evidence type="ECO:0000313" key="3">
    <source>
        <dbReference type="Proteomes" id="UP000030652"/>
    </source>
</evidence>
<dbReference type="InterPro" id="IPR036237">
    <property type="entry name" value="Xyl_isomerase-like_sf"/>
</dbReference>
<keyword evidence="2" id="KW-0540">Nuclease</keyword>
<dbReference type="GO" id="GO:0008833">
    <property type="term" value="F:deoxyribonuclease IV (phage-T4-induced) activity"/>
    <property type="evidence" value="ECO:0007669"/>
    <property type="project" value="UniProtKB-EC"/>
</dbReference>
<comment type="caution">
    <text evidence="2">The sequence shown here is derived from an EMBL/GenBank/DDBJ whole genome shotgun (WGS) entry which is preliminary data.</text>
</comment>
<proteinExistence type="predicted"/>
<evidence type="ECO:0000313" key="2">
    <source>
        <dbReference type="EMBL" id="KHE90629.1"/>
    </source>
</evidence>
<reference evidence="2 3" key="1">
    <citation type="submission" date="2014-10" db="EMBL/GenBank/DDBJ databases">
        <title>Draft genome of anammox bacterium scalindua brodae, obtained using differential coverage binning of sequence data from two enrichment reactors.</title>
        <authorList>
            <person name="Speth D.R."/>
            <person name="Russ L."/>
            <person name="Kartal B."/>
            <person name="Op den Camp H.J."/>
            <person name="Dutilh B.E."/>
            <person name="Jetten M.S."/>
        </authorList>
    </citation>
    <scope>NUCLEOTIDE SEQUENCE [LARGE SCALE GENOMIC DNA]</scope>
    <source>
        <strain evidence="2">RU1</strain>
    </source>
</reference>
<dbReference type="eggNOG" id="COG0648">
    <property type="taxonomic scope" value="Bacteria"/>
</dbReference>
<dbReference type="Gene3D" id="3.20.20.150">
    <property type="entry name" value="Divalent-metal-dependent TIM barrel enzymes"/>
    <property type="match status" value="1"/>
</dbReference>
<keyword evidence="2" id="KW-0378">Hydrolase</keyword>
<dbReference type="SUPFAM" id="SSF51658">
    <property type="entry name" value="Xylose isomerase-like"/>
    <property type="match status" value="1"/>
</dbReference>
<dbReference type="EC" id="3.1.21.2" evidence="2"/>
<dbReference type="InterPro" id="IPR013022">
    <property type="entry name" value="Xyl_isomerase-like_TIM-brl"/>
</dbReference>
<protein>
    <submittedName>
        <fullName evidence="2">Endonuclease 4</fullName>
        <ecNumber evidence="2">3.1.21.2</ecNumber>
    </submittedName>
</protein>
<accession>A0A0B0ED64</accession>
<dbReference type="AlphaFoldDB" id="A0A0B0ED64"/>